<dbReference type="EMBL" id="JAUUTY010000006">
    <property type="protein sequence ID" value="KAK1620598.1"/>
    <property type="molecule type" value="Genomic_DNA"/>
</dbReference>
<evidence type="ECO:0000256" key="1">
    <source>
        <dbReference type="SAM" id="MobiDB-lite"/>
    </source>
</evidence>
<dbReference type="Proteomes" id="UP001231189">
    <property type="component" value="Unassembled WGS sequence"/>
</dbReference>
<comment type="caution">
    <text evidence="2">The sequence shown here is derived from an EMBL/GenBank/DDBJ whole genome shotgun (WGS) entry which is preliminary data.</text>
</comment>
<feature type="compositionally biased region" description="Basic residues" evidence="1">
    <location>
        <begin position="180"/>
        <end position="189"/>
    </location>
</feature>
<organism evidence="2 3">
    <name type="scientific">Lolium multiflorum</name>
    <name type="common">Italian ryegrass</name>
    <name type="synonym">Lolium perenne subsp. multiflorum</name>
    <dbReference type="NCBI Taxonomy" id="4521"/>
    <lineage>
        <taxon>Eukaryota</taxon>
        <taxon>Viridiplantae</taxon>
        <taxon>Streptophyta</taxon>
        <taxon>Embryophyta</taxon>
        <taxon>Tracheophyta</taxon>
        <taxon>Spermatophyta</taxon>
        <taxon>Magnoliopsida</taxon>
        <taxon>Liliopsida</taxon>
        <taxon>Poales</taxon>
        <taxon>Poaceae</taxon>
        <taxon>BOP clade</taxon>
        <taxon>Pooideae</taxon>
        <taxon>Poodae</taxon>
        <taxon>Poeae</taxon>
        <taxon>Poeae Chloroplast Group 2 (Poeae type)</taxon>
        <taxon>Loliodinae</taxon>
        <taxon>Loliinae</taxon>
        <taxon>Lolium</taxon>
    </lineage>
</organism>
<reference evidence="2" key="1">
    <citation type="submission" date="2023-07" db="EMBL/GenBank/DDBJ databases">
        <title>A chromosome-level genome assembly of Lolium multiflorum.</title>
        <authorList>
            <person name="Chen Y."/>
            <person name="Copetti D."/>
            <person name="Kolliker R."/>
            <person name="Studer B."/>
        </authorList>
    </citation>
    <scope>NUCLEOTIDE SEQUENCE</scope>
    <source>
        <strain evidence="2">02402/16</strain>
        <tissue evidence="2">Leaf</tissue>
    </source>
</reference>
<evidence type="ECO:0000313" key="2">
    <source>
        <dbReference type="EMBL" id="KAK1620598.1"/>
    </source>
</evidence>
<gene>
    <name evidence="2" type="ORF">QYE76_026115</name>
</gene>
<dbReference type="AlphaFoldDB" id="A0AAD8VXN4"/>
<keyword evidence="3" id="KW-1185">Reference proteome</keyword>
<accession>A0AAD8VXN4</accession>
<protein>
    <submittedName>
        <fullName evidence="2">Uncharacterized protein</fullName>
    </submittedName>
</protein>
<name>A0AAD8VXN4_LOLMU</name>
<proteinExistence type="predicted"/>
<feature type="region of interest" description="Disordered" evidence="1">
    <location>
        <begin position="174"/>
        <end position="203"/>
    </location>
</feature>
<sequence length="283" mass="32537">MDSCKSLLTTMYLLHMKMRGEIDHMLAEFTDPDKVQTRMRDLRAQPQHTTPFFNPDSDVDLSDQWSKRNPLTRDPLTPNFVPHYPHVSASYDTGYGGDHSWNINCSESPIENSTGWHFGEPFGDEEEPIPCDTGDENDAVNQNVNQSCEQKEKDTNSISLDLEMGLPKTSQYVVGESSGTKKKKKKKMRGQVNRNPPWMTGEEELYSTGDMTSASWWENLVAVHPPDKVFTWEEFKKKFRDAHVPDSVVELKKREFEERDRILHQSCSMFGISIGYPGMHLRM</sequence>
<evidence type="ECO:0000313" key="3">
    <source>
        <dbReference type="Proteomes" id="UP001231189"/>
    </source>
</evidence>